<dbReference type="InterPro" id="IPR012340">
    <property type="entry name" value="NA-bd_OB-fold"/>
</dbReference>
<dbReference type="Pfam" id="PF00493">
    <property type="entry name" value="MCM"/>
    <property type="match status" value="1"/>
</dbReference>
<dbReference type="EMBL" id="JAGGLC010000003">
    <property type="protein sequence ID" value="MBP1986977.1"/>
    <property type="molecule type" value="Genomic_DNA"/>
</dbReference>
<dbReference type="SUPFAM" id="SSF50249">
    <property type="entry name" value="Nucleic acid-binding proteins"/>
    <property type="match status" value="1"/>
</dbReference>
<comment type="caution">
    <text evidence="7">The sequence shown here is derived from an EMBL/GenBank/DDBJ whole genome shotgun (WGS) entry which is preliminary data.</text>
</comment>
<evidence type="ECO:0000256" key="5">
    <source>
        <dbReference type="RuleBase" id="RU004070"/>
    </source>
</evidence>
<dbReference type="GO" id="GO:0042555">
    <property type="term" value="C:MCM complex"/>
    <property type="evidence" value="ECO:0007669"/>
    <property type="project" value="TreeGrafter"/>
</dbReference>
<dbReference type="EC" id="3.6.4.-" evidence="7"/>
<sequence>MIDQLIDTEPERNEGLVKSLRAQLEDWNTITYSYDSDERTQTIEIDWDACVAMEKDLDKLFQRDPTGALFNLEIAAEEHLEAHPEFDGEEVTQYIRFTSDDADGKRIDETMSDDVGTLVHITASVDQVYPKHDVMTHAIFRCVKCGTRNERSQKVVTDQLRHPSICVNEECNNSANSNFVLLEEQSTVKDHQIIKLSDEATADRQGEEIDAHLFHPFLDSVEVGESVTITAIPQRYRDNQNDLTQERELVVLGIDNERESYSLSEEERERFQKIVDSGNAEQVLHNSLAPHIVGEDIRDAKQGVLYATVSGNISWMDRPDLNIPLIGDPAVGKTQILDFVEDAVSQSMLSEGGATSKAGLLGMAMKDERTGKWYAHAGPYFRYRDVMVDELADMKTEDISKLKSALESQSHTITMGDVRKQKFTTDGSFLAASNPIDGKFDEHEPLDEQYDFDPAVLSRFDLIYIIQDSQDEDADREKAMAVMNRYQEAAAEDPDHDRLSKSEFGKFVEFLKEKEPAPPGEEEAEHIADKFAELREDNSDNIDLRNIETVNRIAAVSARLNGHDQIQKEDLSKGFEMFVGSVNQLADANIDKSMLWSGRSEEQTEAMEKVVDAVEALHHTEDDEPTRGEVERRVVMNNQLDQQTIQWAVDKRLEDDTLYEDDEGVLHTTKK</sequence>
<dbReference type="SMART" id="SM00350">
    <property type="entry name" value="MCM"/>
    <property type="match status" value="1"/>
</dbReference>
<dbReference type="InterPro" id="IPR033762">
    <property type="entry name" value="MCM_OB"/>
</dbReference>
<dbReference type="Gene3D" id="2.20.28.10">
    <property type="match status" value="1"/>
</dbReference>
<dbReference type="Gene3D" id="3.40.50.300">
    <property type="entry name" value="P-loop containing nucleotide triphosphate hydrolases"/>
    <property type="match status" value="1"/>
</dbReference>
<keyword evidence="7" id="KW-0347">Helicase</keyword>
<evidence type="ECO:0000256" key="4">
    <source>
        <dbReference type="ARBA" id="ARBA00022840"/>
    </source>
</evidence>
<dbReference type="GO" id="GO:0003697">
    <property type="term" value="F:single-stranded DNA binding"/>
    <property type="evidence" value="ECO:0007669"/>
    <property type="project" value="TreeGrafter"/>
</dbReference>
<proteinExistence type="inferred from homology"/>
<reference evidence="7" key="1">
    <citation type="submission" date="2021-03" db="EMBL/GenBank/DDBJ databases">
        <title>Genomic Encyclopedia of Type Strains, Phase IV (KMG-IV): sequencing the most valuable type-strain genomes for metagenomic binning, comparative biology and taxonomic classification.</title>
        <authorList>
            <person name="Goeker M."/>
        </authorList>
    </citation>
    <scope>NUCLEOTIDE SEQUENCE</scope>
    <source>
        <strain evidence="7">DSM 26232</strain>
    </source>
</reference>
<dbReference type="PROSITE" id="PS50051">
    <property type="entry name" value="MCM_2"/>
    <property type="match status" value="1"/>
</dbReference>
<gene>
    <name evidence="7" type="ORF">J2753_001475</name>
</gene>
<keyword evidence="7" id="KW-0378">Hydrolase</keyword>
<comment type="similarity">
    <text evidence="1 5">Belongs to the MCM family.</text>
</comment>
<evidence type="ECO:0000313" key="8">
    <source>
        <dbReference type="Proteomes" id="UP000823736"/>
    </source>
</evidence>
<dbReference type="GO" id="GO:0017116">
    <property type="term" value="F:single-stranded DNA helicase activity"/>
    <property type="evidence" value="ECO:0007669"/>
    <property type="project" value="TreeGrafter"/>
</dbReference>
<accession>A0A8T4GVD1</accession>
<dbReference type="PANTHER" id="PTHR11630">
    <property type="entry name" value="DNA REPLICATION LICENSING FACTOR MCM FAMILY MEMBER"/>
    <property type="match status" value="1"/>
</dbReference>
<dbReference type="GO" id="GO:0016787">
    <property type="term" value="F:hydrolase activity"/>
    <property type="evidence" value="ECO:0007669"/>
    <property type="project" value="UniProtKB-KW"/>
</dbReference>
<evidence type="ECO:0000256" key="2">
    <source>
        <dbReference type="ARBA" id="ARBA00022705"/>
    </source>
</evidence>
<dbReference type="PRINTS" id="PR01657">
    <property type="entry name" value="MCMFAMILY"/>
</dbReference>
<evidence type="ECO:0000256" key="3">
    <source>
        <dbReference type="ARBA" id="ARBA00022741"/>
    </source>
</evidence>
<keyword evidence="4 5" id="KW-0067">ATP-binding</keyword>
<organism evidence="7 8">
    <name type="scientific">Halolamina salifodinae</name>
    <dbReference type="NCBI Taxonomy" id="1202767"/>
    <lineage>
        <taxon>Archaea</taxon>
        <taxon>Methanobacteriati</taxon>
        <taxon>Methanobacteriota</taxon>
        <taxon>Stenosarchaea group</taxon>
        <taxon>Halobacteria</taxon>
        <taxon>Halobacteriales</taxon>
        <taxon>Haloferacaceae</taxon>
    </lineage>
</organism>
<dbReference type="Proteomes" id="UP000823736">
    <property type="component" value="Unassembled WGS sequence"/>
</dbReference>
<dbReference type="PANTHER" id="PTHR11630:SF66">
    <property type="entry name" value="DNA REPLICATION LICENSING FACTOR MCM4"/>
    <property type="match status" value="1"/>
</dbReference>
<evidence type="ECO:0000313" key="7">
    <source>
        <dbReference type="EMBL" id="MBP1986977.1"/>
    </source>
</evidence>
<dbReference type="Pfam" id="PF17207">
    <property type="entry name" value="MCM_OB"/>
    <property type="match status" value="1"/>
</dbReference>
<dbReference type="InterPro" id="IPR031327">
    <property type="entry name" value="MCM"/>
</dbReference>
<keyword evidence="5" id="KW-0238">DNA-binding</keyword>
<keyword evidence="2" id="KW-0235">DNA replication</keyword>
<dbReference type="RefSeq" id="WP_209491268.1">
    <property type="nucleotide sequence ID" value="NZ_JAGGLC010000003.1"/>
</dbReference>
<dbReference type="SUPFAM" id="SSF52540">
    <property type="entry name" value="P-loop containing nucleoside triphosphate hydrolases"/>
    <property type="match status" value="1"/>
</dbReference>
<keyword evidence="8" id="KW-1185">Reference proteome</keyword>
<protein>
    <submittedName>
        <fullName evidence="7">Replicative DNA helicase Mcm</fullName>
        <ecNumber evidence="7">3.6.4.-</ecNumber>
    </submittedName>
</protein>
<evidence type="ECO:0000256" key="1">
    <source>
        <dbReference type="ARBA" id="ARBA00008010"/>
    </source>
</evidence>
<dbReference type="OrthoDB" id="6747at2157"/>
<dbReference type="AlphaFoldDB" id="A0A8T4GVD1"/>
<dbReference type="GO" id="GO:0006260">
    <property type="term" value="P:DNA replication"/>
    <property type="evidence" value="ECO:0007669"/>
    <property type="project" value="UniProtKB-KW"/>
</dbReference>
<dbReference type="InterPro" id="IPR027417">
    <property type="entry name" value="P-loop_NTPase"/>
</dbReference>
<dbReference type="GO" id="GO:0005524">
    <property type="term" value="F:ATP binding"/>
    <property type="evidence" value="ECO:0007669"/>
    <property type="project" value="UniProtKB-KW"/>
</dbReference>
<dbReference type="Gene3D" id="2.40.50.140">
    <property type="entry name" value="Nucleic acid-binding proteins"/>
    <property type="match status" value="1"/>
</dbReference>
<name>A0A8T4GVD1_9EURY</name>
<dbReference type="InterPro" id="IPR001208">
    <property type="entry name" value="MCM_dom"/>
</dbReference>
<feature type="domain" description="MCM C-terminal AAA(+) ATPase" evidence="6">
    <location>
        <begin position="280"/>
        <end position="482"/>
    </location>
</feature>
<evidence type="ECO:0000259" key="6">
    <source>
        <dbReference type="PROSITE" id="PS50051"/>
    </source>
</evidence>
<keyword evidence="3 5" id="KW-0547">Nucleotide-binding</keyword>